<gene>
    <name evidence="1" type="ORF">H735_08710</name>
</gene>
<dbReference type="Gene3D" id="3.40.50.300">
    <property type="entry name" value="P-loop containing nucleotide triphosphate hydrolases"/>
    <property type="match status" value="1"/>
</dbReference>
<dbReference type="Proteomes" id="UP000031586">
    <property type="component" value="Unassembled WGS sequence"/>
</dbReference>
<dbReference type="AlphaFoldDB" id="A0A0C1Z7R4"/>
<name>A0A0C1Z7R4_9VIBR</name>
<dbReference type="SUPFAM" id="SSF52540">
    <property type="entry name" value="P-loop containing nucleoside triphosphate hydrolases"/>
    <property type="match status" value="1"/>
</dbReference>
<dbReference type="PATRIC" id="fig|1229493.5.peg.829"/>
<protein>
    <submittedName>
        <fullName evidence="1">Uncharacterized protein</fullName>
    </submittedName>
</protein>
<dbReference type="RefSeq" id="WP_020194185.1">
    <property type="nucleotide sequence ID" value="NZ_BAOH01000005.1"/>
</dbReference>
<sequence>MTIQVSSDAPHCITMIGFICSGKTEVCIKHPVLSKIERADVDTFIFDAVKEQEFPSYKLATLHQQDNVSFKRAFWDLLGYVKDDNDSVIIDRLNIHRNSRKKLLSFFPDHNHIAINIHAQLSVCKQRYFSLERELEANGEHHLRRDLSSKAFNQIGKSLHKVSLAEGFTSIIHLNQFGKLMFVEGEQSDFVRSIVKGLN</sequence>
<dbReference type="Pfam" id="PF13671">
    <property type="entry name" value="AAA_33"/>
    <property type="match status" value="1"/>
</dbReference>
<evidence type="ECO:0000313" key="2">
    <source>
        <dbReference type="Proteomes" id="UP000031586"/>
    </source>
</evidence>
<reference evidence="1 2" key="1">
    <citation type="submission" date="2014-07" db="EMBL/GenBank/DDBJ databases">
        <title>Unique and conserved regions in Vibrio harveyi and related species in comparison with the shrimp pathogen Vibrio harveyi CAIM 1792.</title>
        <authorList>
            <person name="Espinoza-Valles I."/>
            <person name="Vora G."/>
            <person name="Leekitcharoenphon P."/>
            <person name="Ussery D."/>
            <person name="Hoj L."/>
            <person name="Gomez-Gil B."/>
        </authorList>
    </citation>
    <scope>NUCLEOTIDE SEQUENCE [LARGE SCALE GENOMIC DNA]</scope>
    <source>
        <strain evidence="2">CAIM 1854 / LMG 25443</strain>
    </source>
</reference>
<dbReference type="EMBL" id="JPRD01000015">
    <property type="protein sequence ID" value="KIF53020.1"/>
    <property type="molecule type" value="Genomic_DNA"/>
</dbReference>
<accession>A0A0C1Z7R4</accession>
<organism evidence="1 2">
    <name type="scientific">Vibrio owensii CAIM 1854 = LMG 25443</name>
    <dbReference type="NCBI Taxonomy" id="1229493"/>
    <lineage>
        <taxon>Bacteria</taxon>
        <taxon>Pseudomonadati</taxon>
        <taxon>Pseudomonadota</taxon>
        <taxon>Gammaproteobacteria</taxon>
        <taxon>Vibrionales</taxon>
        <taxon>Vibrionaceae</taxon>
        <taxon>Vibrio</taxon>
    </lineage>
</organism>
<dbReference type="InterPro" id="IPR027417">
    <property type="entry name" value="P-loop_NTPase"/>
</dbReference>
<proteinExistence type="predicted"/>
<comment type="caution">
    <text evidence="1">The sequence shown here is derived from an EMBL/GenBank/DDBJ whole genome shotgun (WGS) entry which is preliminary data.</text>
</comment>
<evidence type="ECO:0000313" key="1">
    <source>
        <dbReference type="EMBL" id="KIF53020.1"/>
    </source>
</evidence>